<dbReference type="PANTHER" id="PTHR43147">
    <property type="entry name" value="PROTEIN TAS"/>
    <property type="match status" value="1"/>
</dbReference>
<evidence type="ECO:0000313" key="3">
    <source>
        <dbReference type="Proteomes" id="UP000056109"/>
    </source>
</evidence>
<dbReference type="Gene3D" id="3.20.20.100">
    <property type="entry name" value="NADP-dependent oxidoreductase domain"/>
    <property type="match status" value="1"/>
</dbReference>
<protein>
    <submittedName>
        <fullName evidence="2">Aldo/keto reductase</fullName>
    </submittedName>
</protein>
<reference evidence="3" key="1">
    <citation type="submission" date="2014-09" db="EMBL/GenBank/DDBJ databases">
        <authorList>
            <person name="Illeghems K.G."/>
        </authorList>
    </citation>
    <scope>NUCLEOTIDE SEQUENCE [LARGE SCALE GENOMIC DNA]</scope>
    <source>
        <strain evidence="3">108B</strain>
    </source>
</reference>
<proteinExistence type="predicted"/>
<gene>
    <name evidence="2" type="ORF">ASN_1333</name>
</gene>
<dbReference type="SUPFAM" id="SSF51430">
    <property type="entry name" value="NAD(P)-linked oxidoreductase"/>
    <property type="match status" value="1"/>
</dbReference>
<dbReference type="AlphaFoldDB" id="A0A0U5ESQ1"/>
<name>A0A0U5ESQ1_9PROT</name>
<organism evidence="2 3">
    <name type="scientific">Acetobacter senegalensis</name>
    <dbReference type="NCBI Taxonomy" id="446692"/>
    <lineage>
        <taxon>Bacteria</taxon>
        <taxon>Pseudomonadati</taxon>
        <taxon>Pseudomonadota</taxon>
        <taxon>Alphaproteobacteria</taxon>
        <taxon>Acetobacterales</taxon>
        <taxon>Acetobacteraceae</taxon>
        <taxon>Acetobacter</taxon>
    </lineage>
</organism>
<dbReference type="EMBL" id="LN606600">
    <property type="protein sequence ID" value="CEF40698.1"/>
    <property type="molecule type" value="Genomic_DNA"/>
</dbReference>
<dbReference type="Proteomes" id="UP000056109">
    <property type="component" value="Chromosome I"/>
</dbReference>
<keyword evidence="3" id="KW-1185">Reference proteome</keyword>
<dbReference type="PRINTS" id="PR00069">
    <property type="entry name" value="ALDKETRDTASE"/>
</dbReference>
<dbReference type="PATRIC" id="fig|446692.3.peg.1340"/>
<dbReference type="InterPro" id="IPR023210">
    <property type="entry name" value="NADP_OxRdtase_dom"/>
</dbReference>
<dbReference type="PANTHER" id="PTHR43147:SF2">
    <property type="entry name" value="NADP-DEPENDENT OXIDOREDUCTASE DOMAIN-CONTAINING PROTEIN"/>
    <property type="match status" value="1"/>
</dbReference>
<dbReference type="InterPro" id="IPR036812">
    <property type="entry name" value="NAD(P)_OxRdtase_dom_sf"/>
</dbReference>
<dbReference type="KEGG" id="asz:ASN_1333"/>
<evidence type="ECO:0000313" key="2">
    <source>
        <dbReference type="EMBL" id="CEF40698.1"/>
    </source>
</evidence>
<evidence type="ECO:0000259" key="1">
    <source>
        <dbReference type="Pfam" id="PF00248"/>
    </source>
</evidence>
<sequence>MTMPIDRFYIDGSYSISRIMKGGWHLAGGHGKVDVKQAVADMKEFVEAGITTFDCADHYTGVEEMIGQFRQTYPELAKKTQVQTKFVPDLDILPTITRQYITGIIDRSLTRLKVDYLDLVQFFWWDWKIPGAIETAQILHDLMKEGKIARLGITNFSVPQLTQLVDANIPFVTNQVQYSLLDRRPERKMVEYCAAHNMYILTYGQLAGGFISEEWLGKPEPAGEMANRSQIKYKLIIDDFGGWEKFQSLLKLLQGIGKQYGVGIGEVAVRWVIEQPRVAGSIVGATSTRYLKRNESIFSFSLSEEDHKRIRQIIGDTPSVPGDCYELENDRTGRHGRIMRYNQNKI</sequence>
<accession>A0A0U5ESQ1</accession>
<dbReference type="GO" id="GO:0016491">
    <property type="term" value="F:oxidoreductase activity"/>
    <property type="evidence" value="ECO:0007669"/>
    <property type="project" value="InterPro"/>
</dbReference>
<dbReference type="Pfam" id="PF00248">
    <property type="entry name" value="Aldo_ket_red"/>
    <property type="match status" value="1"/>
</dbReference>
<feature type="domain" description="NADP-dependent oxidoreductase" evidence="1">
    <location>
        <begin position="18"/>
        <end position="313"/>
    </location>
</feature>
<dbReference type="InterPro" id="IPR020471">
    <property type="entry name" value="AKR"/>
</dbReference>
<dbReference type="CDD" id="cd19101">
    <property type="entry name" value="AKR_unchar"/>
    <property type="match status" value="1"/>
</dbReference>